<dbReference type="GO" id="GO:0010345">
    <property type="term" value="P:suberin biosynthetic process"/>
    <property type="evidence" value="ECO:0007669"/>
    <property type="project" value="TreeGrafter"/>
</dbReference>
<keyword evidence="1" id="KW-0521">NADP</keyword>
<gene>
    <name evidence="3" type="ORF">Sango_2393400</name>
</gene>
<keyword evidence="4" id="KW-1185">Reference proteome</keyword>
<dbReference type="InterPro" id="IPR036291">
    <property type="entry name" value="NAD(P)-bd_dom_sf"/>
</dbReference>
<accession>A0AAE1W6X9</accession>
<dbReference type="GO" id="GO:0080019">
    <property type="term" value="F:alcohol-forming very long-chain fatty acyl-CoA reductase activity"/>
    <property type="evidence" value="ECO:0007669"/>
    <property type="project" value="InterPro"/>
</dbReference>
<dbReference type="GO" id="GO:0102965">
    <property type="term" value="F:alcohol-forming long-chain fatty acyl-CoA reductase activity"/>
    <property type="evidence" value="ECO:0007669"/>
    <property type="project" value="UniProtKB-EC"/>
</dbReference>
<comment type="function">
    <text evidence="1">Catalyzes the reduction of fatty acyl-CoA to fatty alcohols.</text>
</comment>
<organism evidence="3 4">
    <name type="scientific">Sesamum angolense</name>
    <dbReference type="NCBI Taxonomy" id="2727404"/>
    <lineage>
        <taxon>Eukaryota</taxon>
        <taxon>Viridiplantae</taxon>
        <taxon>Streptophyta</taxon>
        <taxon>Embryophyta</taxon>
        <taxon>Tracheophyta</taxon>
        <taxon>Spermatophyta</taxon>
        <taxon>Magnoliopsida</taxon>
        <taxon>eudicotyledons</taxon>
        <taxon>Gunneridae</taxon>
        <taxon>Pentapetalae</taxon>
        <taxon>asterids</taxon>
        <taxon>lamiids</taxon>
        <taxon>Lamiales</taxon>
        <taxon>Pedaliaceae</taxon>
        <taxon>Sesamum</taxon>
    </lineage>
</organism>
<dbReference type="Pfam" id="PF07993">
    <property type="entry name" value="NAD_binding_4"/>
    <property type="match status" value="1"/>
</dbReference>
<keyword evidence="1" id="KW-0443">Lipid metabolism</keyword>
<evidence type="ECO:0000256" key="1">
    <source>
        <dbReference type="RuleBase" id="RU363097"/>
    </source>
</evidence>
<comment type="catalytic activity">
    <reaction evidence="1">
        <text>a long-chain fatty acyl-CoA + 2 NADPH + 2 H(+) = a long-chain primary fatty alcohol + 2 NADP(+) + CoA</text>
        <dbReference type="Rhea" id="RHEA:52716"/>
        <dbReference type="ChEBI" id="CHEBI:15378"/>
        <dbReference type="ChEBI" id="CHEBI:57287"/>
        <dbReference type="ChEBI" id="CHEBI:57783"/>
        <dbReference type="ChEBI" id="CHEBI:58349"/>
        <dbReference type="ChEBI" id="CHEBI:77396"/>
        <dbReference type="ChEBI" id="CHEBI:83139"/>
        <dbReference type="EC" id="1.2.1.84"/>
    </reaction>
</comment>
<reference evidence="3" key="1">
    <citation type="submission" date="2020-06" db="EMBL/GenBank/DDBJ databases">
        <authorList>
            <person name="Li T."/>
            <person name="Hu X."/>
            <person name="Zhang T."/>
            <person name="Song X."/>
            <person name="Zhang H."/>
            <person name="Dai N."/>
            <person name="Sheng W."/>
            <person name="Hou X."/>
            <person name="Wei L."/>
        </authorList>
    </citation>
    <scope>NUCLEOTIDE SEQUENCE</scope>
    <source>
        <strain evidence="3">K16</strain>
        <tissue evidence="3">Leaf</tissue>
    </source>
</reference>
<comment type="caution">
    <text evidence="3">The sequence shown here is derived from an EMBL/GenBank/DDBJ whole genome shotgun (WGS) entry which is preliminary data.</text>
</comment>
<dbReference type="EMBL" id="JACGWL010000014">
    <property type="protein sequence ID" value="KAK4387868.1"/>
    <property type="molecule type" value="Genomic_DNA"/>
</dbReference>
<proteinExistence type="inferred from homology"/>
<dbReference type="PANTHER" id="PTHR11011">
    <property type="entry name" value="MALE STERILITY PROTEIN 2-RELATED"/>
    <property type="match status" value="1"/>
</dbReference>
<dbReference type="EC" id="1.2.1.84" evidence="1"/>
<keyword evidence="1" id="KW-0560">Oxidoreductase</keyword>
<dbReference type="GO" id="GO:0035336">
    <property type="term" value="P:long-chain fatty-acyl-CoA metabolic process"/>
    <property type="evidence" value="ECO:0007669"/>
    <property type="project" value="TreeGrafter"/>
</dbReference>
<sequence length="529" mass="59718">MMLTQASLFCPPTKFSLEKIPHKITKVSLFGDHGKNHVLRSRSCGRLSVNYNGYPYFTSPRHPLESELATQEVDCSTARDGSGIGIVNFFEGKNIFITGGTGLVGKVLVEKLLRSTSVGKIYLLVKADDKETVSQRLSKEIIHSELFECIRETYGSSYEEFVREKLIPVAGNICEPNLGMDTYYTHTITEEVDVIIGSAASTNLNDRYDFSLDVNVNAPQRLMRFAKTCKNLKLFVHVSTAYVNGRREGLIFENPLSMGENGRKEDDRTSSSFFPWLDVTDEINLVMKSCIASTEYDSTKNLKRLGLERAAFYGWYTTYHMTKAMGEMVINEIRGDVPVLIIRPSVIESSYKEPSPGWIQGNRMFDPVIMSYGKGLLPAYLADPDVYMDIVTIAKHGIVKKPDLNVYHAATNFVNPLQYSEFFDYIYEYFNAKPATPSAGSIAKMKLFKEFSDFSKYIRDELLDGNGVTNAPDLNKVRLQKLQKQYKAKVAYAELCKMYEFIGFFSSKVSYGQHSEVIRRDVGRGAALF</sequence>
<dbReference type="InterPro" id="IPR013120">
    <property type="entry name" value="FAR_NAD-bd"/>
</dbReference>
<dbReference type="SUPFAM" id="SSF51735">
    <property type="entry name" value="NAD(P)-binding Rossmann-fold domains"/>
    <property type="match status" value="1"/>
</dbReference>
<feature type="domain" description="Thioester reductase (TE)" evidence="2">
    <location>
        <begin position="97"/>
        <end position="392"/>
    </location>
</feature>
<protein>
    <recommendedName>
        <fullName evidence="1">Fatty acyl-CoA reductase</fullName>
        <ecNumber evidence="1">1.2.1.84</ecNumber>
    </recommendedName>
</protein>
<evidence type="ECO:0000313" key="4">
    <source>
        <dbReference type="Proteomes" id="UP001289374"/>
    </source>
</evidence>
<name>A0AAE1W6X9_9LAMI</name>
<keyword evidence="1" id="KW-0444">Lipid biosynthesis</keyword>
<evidence type="ECO:0000259" key="2">
    <source>
        <dbReference type="Pfam" id="PF07993"/>
    </source>
</evidence>
<dbReference type="CDD" id="cd05236">
    <property type="entry name" value="FAR-N_SDR_e"/>
    <property type="match status" value="1"/>
</dbReference>
<dbReference type="Gene3D" id="3.40.50.720">
    <property type="entry name" value="NAD(P)-binding Rossmann-like Domain"/>
    <property type="match status" value="1"/>
</dbReference>
<dbReference type="AlphaFoldDB" id="A0AAE1W6X9"/>
<dbReference type="Proteomes" id="UP001289374">
    <property type="component" value="Unassembled WGS sequence"/>
</dbReference>
<reference evidence="3" key="2">
    <citation type="journal article" date="2024" name="Plant">
        <title>Genomic evolution and insights into agronomic trait innovations of Sesamum species.</title>
        <authorList>
            <person name="Miao H."/>
            <person name="Wang L."/>
            <person name="Qu L."/>
            <person name="Liu H."/>
            <person name="Sun Y."/>
            <person name="Le M."/>
            <person name="Wang Q."/>
            <person name="Wei S."/>
            <person name="Zheng Y."/>
            <person name="Lin W."/>
            <person name="Duan Y."/>
            <person name="Cao H."/>
            <person name="Xiong S."/>
            <person name="Wang X."/>
            <person name="Wei L."/>
            <person name="Li C."/>
            <person name="Ma Q."/>
            <person name="Ju M."/>
            <person name="Zhao R."/>
            <person name="Li G."/>
            <person name="Mu C."/>
            <person name="Tian Q."/>
            <person name="Mei H."/>
            <person name="Zhang T."/>
            <person name="Gao T."/>
            <person name="Zhang H."/>
        </authorList>
    </citation>
    <scope>NUCLEOTIDE SEQUENCE</scope>
    <source>
        <strain evidence="3">K16</strain>
    </source>
</reference>
<dbReference type="PANTHER" id="PTHR11011:SF45">
    <property type="entry name" value="FATTY ACYL-COA REDUCTASE CG8306-RELATED"/>
    <property type="match status" value="1"/>
</dbReference>
<evidence type="ECO:0000313" key="3">
    <source>
        <dbReference type="EMBL" id="KAK4387868.1"/>
    </source>
</evidence>
<dbReference type="InterPro" id="IPR026055">
    <property type="entry name" value="FAR"/>
</dbReference>
<comment type="similarity">
    <text evidence="1">Belongs to the fatty acyl-CoA reductase family.</text>
</comment>